<gene>
    <name evidence="1" type="ORF">HERILL_LOCUS11996</name>
</gene>
<dbReference type="Gene3D" id="3.30.420.10">
    <property type="entry name" value="Ribonuclease H-like superfamily/Ribonuclease H"/>
    <property type="match status" value="1"/>
</dbReference>
<dbReference type="InterPro" id="IPR036397">
    <property type="entry name" value="RNaseH_sf"/>
</dbReference>
<proteinExistence type="predicted"/>
<evidence type="ECO:0000313" key="2">
    <source>
        <dbReference type="Proteomes" id="UP000594454"/>
    </source>
</evidence>
<dbReference type="AlphaFoldDB" id="A0A7R8UYG4"/>
<dbReference type="EMBL" id="LR899012">
    <property type="protein sequence ID" value="CAD7089449.1"/>
    <property type="molecule type" value="Genomic_DNA"/>
</dbReference>
<organism evidence="1 2">
    <name type="scientific">Hermetia illucens</name>
    <name type="common">Black soldier fly</name>
    <dbReference type="NCBI Taxonomy" id="343691"/>
    <lineage>
        <taxon>Eukaryota</taxon>
        <taxon>Metazoa</taxon>
        <taxon>Ecdysozoa</taxon>
        <taxon>Arthropoda</taxon>
        <taxon>Hexapoda</taxon>
        <taxon>Insecta</taxon>
        <taxon>Pterygota</taxon>
        <taxon>Neoptera</taxon>
        <taxon>Endopterygota</taxon>
        <taxon>Diptera</taxon>
        <taxon>Brachycera</taxon>
        <taxon>Stratiomyomorpha</taxon>
        <taxon>Stratiomyidae</taxon>
        <taxon>Hermetiinae</taxon>
        <taxon>Hermetia</taxon>
    </lineage>
</organism>
<evidence type="ECO:0000313" key="1">
    <source>
        <dbReference type="EMBL" id="CAD7089449.1"/>
    </source>
</evidence>
<dbReference type="InParanoid" id="A0A7R8UYG4"/>
<protein>
    <submittedName>
        <fullName evidence="1">Uncharacterized protein</fullName>
    </submittedName>
</protein>
<keyword evidence="2" id="KW-1185">Reference proteome</keyword>
<dbReference type="GO" id="GO:0003676">
    <property type="term" value="F:nucleic acid binding"/>
    <property type="evidence" value="ECO:0007669"/>
    <property type="project" value="InterPro"/>
</dbReference>
<dbReference type="Proteomes" id="UP000594454">
    <property type="component" value="Chromosome 4"/>
</dbReference>
<reference evidence="1 2" key="1">
    <citation type="submission" date="2020-11" db="EMBL/GenBank/DDBJ databases">
        <authorList>
            <person name="Wallbank WR R."/>
            <person name="Pardo Diaz C."/>
            <person name="Kozak K."/>
            <person name="Martin S."/>
            <person name="Jiggins C."/>
            <person name="Moest M."/>
            <person name="Warren A I."/>
            <person name="Generalovic N T."/>
            <person name="Byers J.R.P. K."/>
            <person name="Montejo-Kovacevich G."/>
            <person name="Yen C E."/>
        </authorList>
    </citation>
    <scope>NUCLEOTIDE SEQUENCE [LARGE SCALE GENOMIC DNA]</scope>
</reference>
<sequence>MKVSLTCSVRNIGLKVQNLQPTVEHGGGNVMVWGCTAAAGVGKLERIDGILEAPDYVDILRRNLRSSVTNLLNSFRFKQDNDRK</sequence>
<accession>A0A7R8UYG4</accession>
<name>A0A7R8UYG4_HERIL</name>